<sequence length="226" mass="26854">MKGQKEKLIESINLYLRKNKLDNDTKIYSIEQWRERNEEHLNDSDFVIVSEGGLNFILNYGDSDEFDELIESFGYYMEMGHSWSYGFYFDGVTKENKNLGNINYFEKLKDERWILKRNKVRVKANFECQDCGNTSNLEVHHCYYKYGLEPWQYPIDALRCLCSKCHEERGIVEMELRARMADLKTQDLKIISELLYGGINYYPQNKVLDLIQYLKLSIDALKTEQQ</sequence>
<dbReference type="EMBL" id="JAYGIM010000006">
    <property type="protein sequence ID" value="MEA5426556.1"/>
    <property type="molecule type" value="Genomic_DNA"/>
</dbReference>
<protein>
    <recommendedName>
        <fullName evidence="3">HNH endonuclease</fullName>
    </recommendedName>
</protein>
<keyword evidence="2" id="KW-1185">Reference proteome</keyword>
<name>A0ABU5SGX7_9BACT</name>
<proteinExistence type="predicted"/>
<dbReference type="RefSeq" id="WP_323257824.1">
    <property type="nucleotide sequence ID" value="NZ_JAYGIM010000006.1"/>
</dbReference>
<evidence type="ECO:0008006" key="3">
    <source>
        <dbReference type="Google" id="ProtNLM"/>
    </source>
</evidence>
<comment type="caution">
    <text evidence="1">The sequence shown here is derived from an EMBL/GenBank/DDBJ whole genome shotgun (WGS) entry which is preliminary data.</text>
</comment>
<reference evidence="1 2" key="1">
    <citation type="submission" date="2023-12" db="EMBL/GenBank/DDBJ databases">
        <title>Novel species of the genus Arcicella isolated from rivers.</title>
        <authorList>
            <person name="Lu H."/>
        </authorList>
    </citation>
    <scope>NUCLEOTIDE SEQUENCE [LARGE SCALE GENOMIC DNA]</scope>
    <source>
        <strain evidence="1 2">DC25W</strain>
    </source>
</reference>
<evidence type="ECO:0000313" key="1">
    <source>
        <dbReference type="EMBL" id="MEA5426556.1"/>
    </source>
</evidence>
<dbReference type="Proteomes" id="UP001302222">
    <property type="component" value="Unassembled WGS sequence"/>
</dbReference>
<organism evidence="1 2">
    <name type="scientific">Arcicella lustrica</name>
    <dbReference type="NCBI Taxonomy" id="2984196"/>
    <lineage>
        <taxon>Bacteria</taxon>
        <taxon>Pseudomonadati</taxon>
        <taxon>Bacteroidota</taxon>
        <taxon>Cytophagia</taxon>
        <taxon>Cytophagales</taxon>
        <taxon>Flectobacillaceae</taxon>
        <taxon>Arcicella</taxon>
    </lineage>
</organism>
<evidence type="ECO:0000313" key="2">
    <source>
        <dbReference type="Proteomes" id="UP001302222"/>
    </source>
</evidence>
<accession>A0ABU5SGX7</accession>
<gene>
    <name evidence="1" type="ORF">VB798_08245</name>
</gene>